<dbReference type="OrthoDB" id="3942886at2759"/>
<evidence type="ECO:0000313" key="4">
    <source>
        <dbReference type="Proteomes" id="UP000799753"/>
    </source>
</evidence>
<reference evidence="3" key="1">
    <citation type="journal article" date="2020" name="Stud. Mycol.">
        <title>101 Dothideomycetes genomes: a test case for predicting lifestyles and emergence of pathogens.</title>
        <authorList>
            <person name="Haridas S."/>
            <person name="Albert R."/>
            <person name="Binder M."/>
            <person name="Bloem J."/>
            <person name="Labutti K."/>
            <person name="Salamov A."/>
            <person name="Andreopoulos B."/>
            <person name="Baker S."/>
            <person name="Barry K."/>
            <person name="Bills G."/>
            <person name="Bluhm B."/>
            <person name="Cannon C."/>
            <person name="Castanera R."/>
            <person name="Culley D."/>
            <person name="Daum C."/>
            <person name="Ezra D."/>
            <person name="Gonzalez J."/>
            <person name="Henrissat B."/>
            <person name="Kuo A."/>
            <person name="Liang C."/>
            <person name="Lipzen A."/>
            <person name="Lutzoni F."/>
            <person name="Magnuson J."/>
            <person name="Mondo S."/>
            <person name="Nolan M."/>
            <person name="Ohm R."/>
            <person name="Pangilinan J."/>
            <person name="Park H.-J."/>
            <person name="Ramirez L."/>
            <person name="Alfaro M."/>
            <person name="Sun H."/>
            <person name="Tritt A."/>
            <person name="Yoshinaga Y."/>
            <person name="Zwiers L.-H."/>
            <person name="Turgeon B."/>
            <person name="Goodwin S."/>
            <person name="Spatafora J."/>
            <person name="Crous P."/>
            <person name="Grigoriev I."/>
        </authorList>
    </citation>
    <scope>NUCLEOTIDE SEQUENCE</scope>
    <source>
        <strain evidence="3">CBS 473.64</strain>
    </source>
</reference>
<keyword evidence="2" id="KW-1133">Transmembrane helix</keyword>
<keyword evidence="2" id="KW-0472">Membrane</keyword>
<feature type="region of interest" description="Disordered" evidence="1">
    <location>
        <begin position="56"/>
        <end position="97"/>
    </location>
</feature>
<evidence type="ECO:0000256" key="2">
    <source>
        <dbReference type="SAM" id="Phobius"/>
    </source>
</evidence>
<name>A0A6A6SE57_9PLEO</name>
<keyword evidence="4" id="KW-1185">Reference proteome</keyword>
<organism evidence="3 4">
    <name type="scientific">Massarina eburnea CBS 473.64</name>
    <dbReference type="NCBI Taxonomy" id="1395130"/>
    <lineage>
        <taxon>Eukaryota</taxon>
        <taxon>Fungi</taxon>
        <taxon>Dikarya</taxon>
        <taxon>Ascomycota</taxon>
        <taxon>Pezizomycotina</taxon>
        <taxon>Dothideomycetes</taxon>
        <taxon>Pleosporomycetidae</taxon>
        <taxon>Pleosporales</taxon>
        <taxon>Massarineae</taxon>
        <taxon>Massarinaceae</taxon>
        <taxon>Massarina</taxon>
    </lineage>
</organism>
<dbReference type="AlphaFoldDB" id="A0A6A6SE57"/>
<feature type="region of interest" description="Disordered" evidence="1">
    <location>
        <begin position="1"/>
        <end position="21"/>
    </location>
</feature>
<feature type="compositionally biased region" description="Polar residues" evidence="1">
    <location>
        <begin position="70"/>
        <end position="80"/>
    </location>
</feature>
<gene>
    <name evidence="3" type="ORF">P280DRAFT_3637</name>
</gene>
<evidence type="ECO:0000313" key="3">
    <source>
        <dbReference type="EMBL" id="KAF2646185.1"/>
    </source>
</evidence>
<proteinExistence type="predicted"/>
<accession>A0A6A6SE57</accession>
<feature type="transmembrane region" description="Helical" evidence="2">
    <location>
        <begin position="34"/>
        <end position="53"/>
    </location>
</feature>
<protein>
    <submittedName>
        <fullName evidence="3">Uncharacterized protein</fullName>
    </submittedName>
</protein>
<dbReference type="Proteomes" id="UP000799753">
    <property type="component" value="Unassembled WGS sequence"/>
</dbReference>
<evidence type="ECO:0000256" key="1">
    <source>
        <dbReference type="SAM" id="MobiDB-lite"/>
    </source>
</evidence>
<sequence length="185" mass="20910">MSPLPSLSAGEPRSSSSHSTLNGNGVAYTQLSRIFLLVLVLVTGIRLVIARVLRKRRRSQPHQPYGQGKKPTTSSCQARSESQDFRQHRQSPSNNQWPSMFNPVYPWECPPQPLPGPYDPRLYPLPTIRRHSYDPTTITPTQNKSLSYIRRVSADTIPMSQTVLQGTVTTSTRGWRRNQWVISGK</sequence>
<dbReference type="EMBL" id="MU006776">
    <property type="protein sequence ID" value="KAF2646185.1"/>
    <property type="molecule type" value="Genomic_DNA"/>
</dbReference>
<keyword evidence="2" id="KW-0812">Transmembrane</keyword>